<dbReference type="Proteomes" id="UP000824120">
    <property type="component" value="Chromosome 3"/>
</dbReference>
<organism evidence="2 3">
    <name type="scientific">Solanum commersonii</name>
    <name type="common">Commerson's wild potato</name>
    <name type="synonym">Commerson's nightshade</name>
    <dbReference type="NCBI Taxonomy" id="4109"/>
    <lineage>
        <taxon>Eukaryota</taxon>
        <taxon>Viridiplantae</taxon>
        <taxon>Streptophyta</taxon>
        <taxon>Embryophyta</taxon>
        <taxon>Tracheophyta</taxon>
        <taxon>Spermatophyta</taxon>
        <taxon>Magnoliopsida</taxon>
        <taxon>eudicotyledons</taxon>
        <taxon>Gunneridae</taxon>
        <taxon>Pentapetalae</taxon>
        <taxon>asterids</taxon>
        <taxon>lamiids</taxon>
        <taxon>Solanales</taxon>
        <taxon>Solanaceae</taxon>
        <taxon>Solanoideae</taxon>
        <taxon>Solaneae</taxon>
        <taxon>Solanum</taxon>
    </lineage>
</organism>
<name>A0A9J5ZRQ5_SOLCO</name>
<gene>
    <name evidence="2" type="ORF">H5410_014713</name>
</gene>
<protein>
    <submittedName>
        <fullName evidence="2">Uncharacterized protein</fullName>
    </submittedName>
</protein>
<evidence type="ECO:0000313" key="3">
    <source>
        <dbReference type="Proteomes" id="UP000824120"/>
    </source>
</evidence>
<feature type="region of interest" description="Disordered" evidence="1">
    <location>
        <begin position="89"/>
        <end position="118"/>
    </location>
</feature>
<feature type="region of interest" description="Disordered" evidence="1">
    <location>
        <begin position="43"/>
        <end position="69"/>
    </location>
</feature>
<sequence>MCTSGKLHRPTACTISQGLNASDVACAHRLGDIGCGLCASSNDWRHRPRPVRNNRGRARRPRRDGHATRSDLHVRANDAAKGSAKIAKARTHHRGRAHQLGDIGVANGTRHQTRPGRI</sequence>
<evidence type="ECO:0000256" key="1">
    <source>
        <dbReference type="SAM" id="MobiDB-lite"/>
    </source>
</evidence>
<dbReference type="EMBL" id="JACXVP010000003">
    <property type="protein sequence ID" value="KAG5614889.1"/>
    <property type="molecule type" value="Genomic_DNA"/>
</dbReference>
<dbReference type="AlphaFoldDB" id="A0A9J5ZRQ5"/>
<comment type="caution">
    <text evidence="2">The sequence shown here is derived from an EMBL/GenBank/DDBJ whole genome shotgun (WGS) entry which is preliminary data.</text>
</comment>
<keyword evidence="3" id="KW-1185">Reference proteome</keyword>
<accession>A0A9J5ZRQ5</accession>
<evidence type="ECO:0000313" key="2">
    <source>
        <dbReference type="EMBL" id="KAG5614889.1"/>
    </source>
</evidence>
<reference evidence="2 3" key="1">
    <citation type="submission" date="2020-09" db="EMBL/GenBank/DDBJ databases">
        <title>De no assembly of potato wild relative species, Solanum commersonii.</title>
        <authorList>
            <person name="Cho K."/>
        </authorList>
    </citation>
    <scope>NUCLEOTIDE SEQUENCE [LARGE SCALE GENOMIC DNA]</scope>
    <source>
        <strain evidence="2">LZ3.2</strain>
        <tissue evidence="2">Leaf</tissue>
    </source>
</reference>
<proteinExistence type="predicted"/>
<feature type="compositionally biased region" description="Basic residues" evidence="1">
    <location>
        <begin position="46"/>
        <end position="63"/>
    </location>
</feature>